<dbReference type="Gene3D" id="3.40.50.150">
    <property type="entry name" value="Vaccinia Virus protein VP39"/>
    <property type="match status" value="1"/>
</dbReference>
<proteinExistence type="predicted"/>
<dbReference type="PRINTS" id="PR00507">
    <property type="entry name" value="N12N6MTFRASE"/>
</dbReference>
<evidence type="ECO:0000256" key="3">
    <source>
        <dbReference type="ARBA" id="ARBA00022679"/>
    </source>
</evidence>
<dbReference type="RefSeq" id="WP_006722235.1">
    <property type="nucleotide sequence ID" value="NZ_GG692710.1"/>
</dbReference>
<dbReference type="SUPFAM" id="SSF53335">
    <property type="entry name" value="S-adenosyl-L-methionine-dependent methyltransferases"/>
    <property type="match status" value="1"/>
</dbReference>
<dbReference type="PANTHER" id="PTHR33841">
    <property type="entry name" value="DNA METHYLTRANSFERASE YEEA-RELATED"/>
    <property type="match status" value="1"/>
</dbReference>
<comment type="caution">
    <text evidence="7">The sequence shown here is derived from an EMBL/GenBank/DDBJ whole genome shotgun (WGS) entry which is preliminary data.</text>
</comment>
<dbReference type="InterPro" id="IPR002052">
    <property type="entry name" value="DNA_methylase_N6_adenine_CS"/>
</dbReference>
<dbReference type="EC" id="2.1.1.72" evidence="1"/>
<feature type="domain" description="Type II methyltransferase M.TaqI-like" evidence="6">
    <location>
        <begin position="341"/>
        <end position="549"/>
    </location>
</feature>
<dbReference type="Proteomes" id="UP000003295">
    <property type="component" value="Unassembled WGS sequence"/>
</dbReference>
<reference evidence="7 8" key="1">
    <citation type="submission" date="2009-04" db="EMBL/GenBank/DDBJ databases">
        <authorList>
            <person name="Weinstock G."/>
            <person name="Sodergren E."/>
            <person name="Clifton S."/>
            <person name="Fulton L."/>
            <person name="Fulton B."/>
            <person name="Courtney L."/>
            <person name="Fronick C."/>
            <person name="Harrison M."/>
            <person name="Strong C."/>
            <person name="Farmer C."/>
            <person name="Delahaunty K."/>
            <person name="Markovic C."/>
            <person name="Hall O."/>
            <person name="Minx P."/>
            <person name="Tomlinson C."/>
            <person name="Mitreva M."/>
            <person name="Nelson J."/>
            <person name="Hou S."/>
            <person name="Wollam A."/>
            <person name="Pepin K.H."/>
            <person name="Johnson M."/>
            <person name="Bhonagiri V."/>
            <person name="Nash W.E."/>
            <person name="Warren W."/>
            <person name="Chinwalla A."/>
            <person name="Mardis E.R."/>
            <person name="Wilson R.K."/>
        </authorList>
    </citation>
    <scope>NUCLEOTIDE SEQUENCE [LARGE SCALE GENOMIC DNA]</scope>
    <source>
        <strain evidence="7 8">DSM 13280</strain>
    </source>
</reference>
<evidence type="ECO:0000256" key="1">
    <source>
        <dbReference type="ARBA" id="ARBA00011900"/>
    </source>
</evidence>
<dbReference type="HOGENOM" id="CLU_007510_1_0_11"/>
<dbReference type="EMBL" id="ABXH02000002">
    <property type="protein sequence ID" value="EEP45195.1"/>
    <property type="molecule type" value="Genomic_DNA"/>
</dbReference>
<evidence type="ECO:0000259" key="6">
    <source>
        <dbReference type="Pfam" id="PF07669"/>
    </source>
</evidence>
<evidence type="ECO:0000256" key="2">
    <source>
        <dbReference type="ARBA" id="ARBA00022603"/>
    </source>
</evidence>
<dbReference type="eggNOG" id="COG1002">
    <property type="taxonomic scope" value="Bacteria"/>
</dbReference>
<sequence length="851" mass="95748">MDTKALEKFCPWARVELIDAVRLRCVRYALDDAGRAAHPADADVVAGTVLAPSEKAQRAALFERIERLNEERGGKGYAAFCEQQAYSWFNRFAAIRFMELHGYLSNNVRMLSAGSGAFEPECLRMASELDLPGLELAEVLDLITAGDDEVLFRRILVAQMNELADCLPTVFGHVDDADALTLPDNLLAHGEHDVLFHLVADIPEETWGDVEALGWMYQFYNSELKDAFFKSKRKAAAEDLAPATQLFTPDWIVRYMVENSLGRLWMLNNPGSRLREDMAYFIEPDAQHEDFIRIEGPEDITFCDPACGSGHILVYAFSLLFKMYAERGYRERDVPRLILTKNLSGMEIDERAAQIASLVLAMCAREHDRRFFTRGVTADIQVLSNIEIDVDALDPASALRQRPQLIEALAHLSEIGSLLSPSPEDLGALKSELMRNLSGDLFVSHTQTNIERAANCCETLSRTFDVVVANPPYMGSGNFNPFMSKWSKENYSSEKSDLCYMFIERIKNQRKHLGYAGIAASNSWMFLSSSEQSRRKVLEECNIITLVQLAQGGFKGIAAQVFAFILANRCDAPRRGTYIRLCDFRSPALQAEKTICAINDPSCKWSYKTDSSVFFDLPGTPIAYWATSALHDAFQCNSPIGSWLITRQGMSTADNDRFLREWWEPSYCTIAFGIRCSSEAQECGLRWFPYQKGGDYRKWFGNNDLVVDWKNDGEAIKNNADPRTGRIRSHNYNGNYSFKEGITWSDVSSGNIHLRLSEYGSLFDGRGAKGFAKSHQENLYALALLNSNIALKFLEFLAPTLTYQVGDVAKIPDPHLNIERSSAIANANVNLAKADWNTQETSWDFKRNPLI</sequence>
<accession>C4F7H2</accession>
<dbReference type="Pfam" id="PF07669">
    <property type="entry name" value="Eco57I"/>
    <property type="match status" value="1"/>
</dbReference>
<evidence type="ECO:0000313" key="8">
    <source>
        <dbReference type="Proteomes" id="UP000003295"/>
    </source>
</evidence>
<dbReference type="AlphaFoldDB" id="C4F7H2"/>
<name>C4F7H2_9ACTN</name>
<dbReference type="PANTHER" id="PTHR33841:SF1">
    <property type="entry name" value="DNA METHYLTRANSFERASE A"/>
    <property type="match status" value="1"/>
</dbReference>
<keyword evidence="4" id="KW-0949">S-adenosyl-L-methionine</keyword>
<dbReference type="NCBIfam" id="NF033452">
    <property type="entry name" value="BREX_1_MTaseX"/>
    <property type="match status" value="1"/>
</dbReference>
<gene>
    <name evidence="7" type="ORF">COLINT_01987</name>
</gene>
<dbReference type="InterPro" id="IPR050953">
    <property type="entry name" value="N4_N6_ade-DNA_methylase"/>
</dbReference>
<dbReference type="PROSITE" id="PS00092">
    <property type="entry name" value="N6_MTASE"/>
    <property type="match status" value="1"/>
</dbReference>
<evidence type="ECO:0000256" key="4">
    <source>
        <dbReference type="ARBA" id="ARBA00022691"/>
    </source>
</evidence>
<comment type="catalytic activity">
    <reaction evidence="5">
        <text>a 2'-deoxyadenosine in DNA + S-adenosyl-L-methionine = an N(6)-methyl-2'-deoxyadenosine in DNA + S-adenosyl-L-homocysteine + H(+)</text>
        <dbReference type="Rhea" id="RHEA:15197"/>
        <dbReference type="Rhea" id="RHEA-COMP:12418"/>
        <dbReference type="Rhea" id="RHEA-COMP:12419"/>
        <dbReference type="ChEBI" id="CHEBI:15378"/>
        <dbReference type="ChEBI" id="CHEBI:57856"/>
        <dbReference type="ChEBI" id="CHEBI:59789"/>
        <dbReference type="ChEBI" id="CHEBI:90615"/>
        <dbReference type="ChEBI" id="CHEBI:90616"/>
        <dbReference type="EC" id="2.1.1.72"/>
    </reaction>
</comment>
<keyword evidence="2" id="KW-0489">Methyltransferase</keyword>
<dbReference type="GO" id="GO:0006304">
    <property type="term" value="P:DNA modification"/>
    <property type="evidence" value="ECO:0007669"/>
    <property type="project" value="InterPro"/>
</dbReference>
<dbReference type="InterPro" id="IPR047939">
    <property type="entry name" value="BREX_1_PglX"/>
</dbReference>
<protein>
    <recommendedName>
        <fullName evidence="1">site-specific DNA-methyltransferase (adenine-specific)</fullName>
        <ecNumber evidence="1">2.1.1.72</ecNumber>
    </recommendedName>
</protein>
<dbReference type="STRING" id="521003.COLINT_01987"/>
<keyword evidence="3" id="KW-0808">Transferase</keyword>
<dbReference type="GO" id="GO:0009007">
    <property type="term" value="F:site-specific DNA-methyltransferase (adenine-specific) activity"/>
    <property type="evidence" value="ECO:0007669"/>
    <property type="project" value="UniProtKB-EC"/>
</dbReference>
<dbReference type="InterPro" id="IPR011639">
    <property type="entry name" value="MethylTrfase_TaqI-like_dom"/>
</dbReference>
<dbReference type="InterPro" id="IPR029063">
    <property type="entry name" value="SAM-dependent_MTases_sf"/>
</dbReference>
<organism evidence="7 8">
    <name type="scientific">Collinsella intestinalis DSM 13280</name>
    <dbReference type="NCBI Taxonomy" id="521003"/>
    <lineage>
        <taxon>Bacteria</taxon>
        <taxon>Bacillati</taxon>
        <taxon>Actinomycetota</taxon>
        <taxon>Coriobacteriia</taxon>
        <taxon>Coriobacteriales</taxon>
        <taxon>Coriobacteriaceae</taxon>
        <taxon>Collinsella</taxon>
    </lineage>
</organism>
<evidence type="ECO:0000256" key="5">
    <source>
        <dbReference type="ARBA" id="ARBA00047942"/>
    </source>
</evidence>
<dbReference type="eggNOG" id="COG3757">
    <property type="taxonomic scope" value="Bacteria"/>
</dbReference>
<evidence type="ECO:0000313" key="7">
    <source>
        <dbReference type="EMBL" id="EEP45195.1"/>
    </source>
</evidence>
<dbReference type="GO" id="GO:0003676">
    <property type="term" value="F:nucleic acid binding"/>
    <property type="evidence" value="ECO:0007669"/>
    <property type="project" value="InterPro"/>
</dbReference>
<dbReference type="GO" id="GO:0032259">
    <property type="term" value="P:methylation"/>
    <property type="evidence" value="ECO:0007669"/>
    <property type="project" value="UniProtKB-KW"/>
</dbReference>